<evidence type="ECO:0000256" key="8">
    <source>
        <dbReference type="ARBA" id="ARBA00023132"/>
    </source>
</evidence>
<accession>A0A9P0DIE0</accession>
<evidence type="ECO:0000256" key="5">
    <source>
        <dbReference type="ARBA" id="ARBA00022816"/>
    </source>
</evidence>
<dbReference type="Pfam" id="PF05172">
    <property type="entry name" value="RRM_Nup35"/>
    <property type="match status" value="1"/>
</dbReference>
<dbReference type="GO" id="GO:0005543">
    <property type="term" value="F:phospholipid binding"/>
    <property type="evidence" value="ECO:0007669"/>
    <property type="project" value="TreeGrafter"/>
</dbReference>
<dbReference type="CDD" id="cd12441">
    <property type="entry name" value="RRM_Nup53_like"/>
    <property type="match status" value="1"/>
</dbReference>
<dbReference type="InterPro" id="IPR012677">
    <property type="entry name" value="Nucleotide-bd_a/b_plait_sf"/>
</dbReference>
<comment type="similarity">
    <text evidence="2">Belongs to the Nup35 family.</text>
</comment>
<comment type="subcellular location">
    <subcellularLocation>
        <location evidence="1">Nucleus</location>
        <location evidence="1">Nuclear pore complex</location>
    </subcellularLocation>
</comment>
<evidence type="ECO:0000256" key="13">
    <source>
        <dbReference type="SAM" id="MobiDB-lite"/>
    </source>
</evidence>
<evidence type="ECO:0000256" key="1">
    <source>
        <dbReference type="ARBA" id="ARBA00004567"/>
    </source>
</evidence>
<gene>
    <name evidence="15" type="ORF">CEUTPL_LOCUS8951</name>
</gene>
<evidence type="ECO:0000256" key="12">
    <source>
        <dbReference type="PROSITE-ProRule" id="PRU00804"/>
    </source>
</evidence>
<dbReference type="AlphaFoldDB" id="A0A9P0DIE0"/>
<dbReference type="PROSITE" id="PS51472">
    <property type="entry name" value="RRM_NUP35"/>
    <property type="match status" value="1"/>
</dbReference>
<keyword evidence="8 12" id="KW-0906">Nuclear pore complex</keyword>
<keyword evidence="5 12" id="KW-0509">mRNA transport</keyword>
<evidence type="ECO:0000256" key="2">
    <source>
        <dbReference type="ARBA" id="ARBA00009454"/>
    </source>
</evidence>
<evidence type="ECO:0000256" key="10">
    <source>
        <dbReference type="ARBA" id="ARBA00029997"/>
    </source>
</evidence>
<feature type="region of interest" description="Disordered" evidence="13">
    <location>
        <begin position="1"/>
        <end position="54"/>
    </location>
</feature>
<feature type="compositionally biased region" description="Low complexity" evidence="13">
    <location>
        <begin position="8"/>
        <end position="25"/>
    </location>
</feature>
<evidence type="ECO:0000313" key="15">
    <source>
        <dbReference type="EMBL" id="CAH1130321.1"/>
    </source>
</evidence>
<organism evidence="15 16">
    <name type="scientific">Ceutorhynchus assimilis</name>
    <name type="common">cabbage seed weevil</name>
    <dbReference type="NCBI Taxonomy" id="467358"/>
    <lineage>
        <taxon>Eukaryota</taxon>
        <taxon>Metazoa</taxon>
        <taxon>Ecdysozoa</taxon>
        <taxon>Arthropoda</taxon>
        <taxon>Hexapoda</taxon>
        <taxon>Insecta</taxon>
        <taxon>Pterygota</taxon>
        <taxon>Neoptera</taxon>
        <taxon>Endopterygota</taxon>
        <taxon>Coleoptera</taxon>
        <taxon>Polyphaga</taxon>
        <taxon>Cucujiformia</taxon>
        <taxon>Curculionidae</taxon>
        <taxon>Ceutorhynchinae</taxon>
        <taxon>Ceutorhynchus</taxon>
    </lineage>
</organism>
<keyword evidence="6" id="KW-0653">Protein transport</keyword>
<dbReference type="InterPro" id="IPR035979">
    <property type="entry name" value="RBD_domain_sf"/>
</dbReference>
<keyword evidence="4 12" id="KW-0813">Transport</keyword>
<dbReference type="GO" id="GO:0006999">
    <property type="term" value="P:nuclear pore organization"/>
    <property type="evidence" value="ECO:0007669"/>
    <property type="project" value="TreeGrafter"/>
</dbReference>
<dbReference type="GO" id="GO:0044613">
    <property type="term" value="C:nuclear pore central transport channel"/>
    <property type="evidence" value="ECO:0007669"/>
    <property type="project" value="TreeGrafter"/>
</dbReference>
<feature type="compositionally biased region" description="Polar residues" evidence="13">
    <location>
        <begin position="36"/>
        <end position="54"/>
    </location>
</feature>
<dbReference type="GO" id="GO:0003676">
    <property type="term" value="F:nucleic acid binding"/>
    <property type="evidence" value="ECO:0007669"/>
    <property type="project" value="InterPro"/>
</dbReference>
<protein>
    <recommendedName>
        <fullName evidence="3">Nucleoporin NUP35</fullName>
    </recommendedName>
    <alternativeName>
        <fullName evidence="11">35 kDa nucleoporin</fullName>
    </alternativeName>
    <alternativeName>
        <fullName evidence="10">Nucleoporin NUP53</fullName>
    </alternativeName>
</protein>
<evidence type="ECO:0000256" key="11">
    <source>
        <dbReference type="ARBA" id="ARBA00030250"/>
    </source>
</evidence>
<dbReference type="GO" id="GO:0044615">
    <property type="term" value="C:nuclear pore nuclear basket"/>
    <property type="evidence" value="ECO:0007669"/>
    <property type="project" value="TreeGrafter"/>
</dbReference>
<evidence type="ECO:0000313" key="16">
    <source>
        <dbReference type="Proteomes" id="UP001152799"/>
    </source>
</evidence>
<dbReference type="PANTHER" id="PTHR21527:SF6">
    <property type="entry name" value="NUCLEOPORIN NUP35"/>
    <property type="match status" value="1"/>
</dbReference>
<proteinExistence type="inferred from homology"/>
<dbReference type="PANTHER" id="PTHR21527">
    <property type="entry name" value="NUCLEOPORIN NUP35"/>
    <property type="match status" value="1"/>
</dbReference>
<evidence type="ECO:0000259" key="14">
    <source>
        <dbReference type="PROSITE" id="PS51472"/>
    </source>
</evidence>
<feature type="domain" description="RRM Nup35-type" evidence="14">
    <location>
        <begin position="152"/>
        <end position="231"/>
    </location>
</feature>
<sequence>MEPMNLGSAPTSPSSPPTNSILLPNILMGDDFVPSTPHNPTISPGRNRTRTPGSFKSPANVIEGRYSGQSWFNGSQIESPVPQLPYGQKKENAGPPTTSLFHAGDRNPMSPVSCGTLAYHGGPTTYNENISRIHSEETFNSSRNLSNSRFERIDSYWVTVFGFPPSSLNMILSQLSNCGMIVEKRMAQGNWVHVRFSNFNEVSKALSLNGKIISHDVMIGVQLHYPKENKENSGMMTSPIRALNQRHSYISPQHASNNLLQRQNLPQKSTGLFSSCLGKTGNMGTKLGSWSDNSSDNSDIAKARIPNRPEHLVRVAI</sequence>
<dbReference type="GO" id="GO:0017056">
    <property type="term" value="F:structural constituent of nuclear pore"/>
    <property type="evidence" value="ECO:0007669"/>
    <property type="project" value="TreeGrafter"/>
</dbReference>
<reference evidence="15" key="1">
    <citation type="submission" date="2022-01" db="EMBL/GenBank/DDBJ databases">
        <authorList>
            <person name="King R."/>
        </authorList>
    </citation>
    <scope>NUCLEOTIDE SEQUENCE</scope>
</reference>
<dbReference type="Proteomes" id="UP001152799">
    <property type="component" value="Chromosome 4"/>
</dbReference>
<keyword evidence="7" id="KW-0811">Translocation</keyword>
<evidence type="ECO:0000256" key="4">
    <source>
        <dbReference type="ARBA" id="ARBA00022448"/>
    </source>
</evidence>
<dbReference type="EMBL" id="OU892280">
    <property type="protein sequence ID" value="CAH1130321.1"/>
    <property type="molecule type" value="Genomic_DNA"/>
</dbReference>
<name>A0A9P0DIE0_9CUCU</name>
<dbReference type="FunFam" id="3.30.70.330:FF:000095">
    <property type="entry name" value="Putative Nucleoporin NUP53"/>
    <property type="match status" value="1"/>
</dbReference>
<dbReference type="OrthoDB" id="3365060at2759"/>
<dbReference type="GO" id="GO:0051028">
    <property type="term" value="P:mRNA transport"/>
    <property type="evidence" value="ECO:0007669"/>
    <property type="project" value="UniProtKB-UniRule"/>
</dbReference>
<evidence type="ECO:0000256" key="7">
    <source>
        <dbReference type="ARBA" id="ARBA00023010"/>
    </source>
</evidence>
<dbReference type="GO" id="GO:0006607">
    <property type="term" value="P:NLS-bearing protein import into nucleus"/>
    <property type="evidence" value="ECO:0007669"/>
    <property type="project" value="TreeGrafter"/>
</dbReference>
<keyword evidence="16" id="KW-1185">Reference proteome</keyword>
<evidence type="ECO:0000256" key="6">
    <source>
        <dbReference type="ARBA" id="ARBA00022927"/>
    </source>
</evidence>
<keyword evidence="9 12" id="KW-0539">Nucleus</keyword>
<dbReference type="SUPFAM" id="SSF54928">
    <property type="entry name" value="RNA-binding domain, RBD"/>
    <property type="match status" value="1"/>
</dbReference>
<dbReference type="InterPro" id="IPR007846">
    <property type="entry name" value="RRM_NUP35_dom"/>
</dbReference>
<evidence type="ECO:0000256" key="9">
    <source>
        <dbReference type="ARBA" id="ARBA00023242"/>
    </source>
</evidence>
<evidence type="ECO:0000256" key="3">
    <source>
        <dbReference type="ARBA" id="ARBA00016439"/>
    </source>
</evidence>
<dbReference type="Gene3D" id="3.30.70.330">
    <property type="match status" value="1"/>
</dbReference>